<evidence type="ECO:0000256" key="1">
    <source>
        <dbReference type="ARBA" id="ARBA00006285"/>
    </source>
</evidence>
<dbReference type="GO" id="GO:0005975">
    <property type="term" value="P:carbohydrate metabolic process"/>
    <property type="evidence" value="ECO:0007669"/>
    <property type="project" value="InterPro"/>
</dbReference>
<dbReference type="InterPro" id="IPR038901">
    <property type="entry name" value="HEXDC-like"/>
</dbReference>
<evidence type="ECO:0000313" key="6">
    <source>
        <dbReference type="Proteomes" id="UP001169242"/>
    </source>
</evidence>
<dbReference type="Proteomes" id="UP001169242">
    <property type="component" value="Unassembled WGS sequence"/>
</dbReference>
<gene>
    <name evidence="5" type="ORF">PBV87_10565</name>
</gene>
<dbReference type="SUPFAM" id="SSF51445">
    <property type="entry name" value="(Trans)glycosidases"/>
    <property type="match status" value="1"/>
</dbReference>
<reference evidence="5" key="1">
    <citation type="journal article" date="2023" name="Int. J. Syst. Evol. Microbiol.">
        <title>&lt;i&gt;Holtiella tumoricola&lt;/i&gt; gen. nov. sp. nov., isolated from a human clinical sample.</title>
        <authorList>
            <person name="Allen-Vercoe E."/>
            <person name="Daigneault M.C."/>
            <person name="Vancuren S.J."/>
            <person name="Cochrane K."/>
            <person name="O'Neal L.L."/>
            <person name="Sankaranarayanan K."/>
            <person name="Lawson P.A."/>
        </authorList>
    </citation>
    <scope>NUCLEOTIDE SEQUENCE</scope>
    <source>
        <strain evidence="5">CC70A</strain>
    </source>
</reference>
<dbReference type="CDD" id="cd06565">
    <property type="entry name" value="GH20_GcnA-like"/>
    <property type="match status" value="1"/>
</dbReference>
<dbReference type="AlphaFoldDB" id="A0AA42DNJ0"/>
<dbReference type="RefSeq" id="WP_271012229.1">
    <property type="nucleotide sequence ID" value="NZ_JAQIFT010000043.1"/>
</dbReference>
<proteinExistence type="inferred from homology"/>
<evidence type="ECO:0000259" key="4">
    <source>
        <dbReference type="Pfam" id="PF18088"/>
    </source>
</evidence>
<comment type="caution">
    <text evidence="5">The sequence shown here is derived from an EMBL/GenBank/DDBJ whole genome shotgun (WGS) entry which is preliminary data.</text>
</comment>
<sequence>MKINIDIRDLFGEVAQLRLESEIDKLGFEIDTQGKQVIVKKGNRLGVYTKAENIEIHIQKQVEIYRALSFLKEEQLPVSLEQKPCFDTLGYMIDVSRNAVLTVTAIKDLLFKMAVMGFNMCMMYTEDVYEIENEPFFGYMRGRYTKEELKSIDDYAYELGIELVPCIQTLGHLENALKWGDLAKYKDTSSVLLAGDEAVYDLIERMIASTSDVYRSRRIHLGMDEAMDLGLGRYLQKHGYTNGFEIIKGHLDRVEEIVKRYGLRPMIWSDMYFRLGSEEHFYYDEACSIPQEVIDHASEDIELVYWDYYHKTHSFYNDYIEKHKQFKANTIFAGGMWTWVGAAVNYPLFFKTSIPALESCVAKGIKEVLLTAWGDNGAEANIQGFLPALQVYAEFCYNGKFNLDCVKERFKQCIGEDIDPFLEIGQFDALPMLEHLVNDVPNPSKFLFYQDPLVGLFDEDIKDLERKSHYEKLAKVFEKHSKSSKQYSLLFRFYSEMARFLSYKAELGIDILNAYKEENAEKLASIVTMDLELAIQYLSQLRSTWRELWFTTNKAFGYEVIDIRLGGLLARLESTQLRLNQYIHRQIDSIEELEVERLNILRGKNVSGLEGAYVWANIVTANKI</sequence>
<protein>
    <submittedName>
        <fullName evidence="5">Beta-N-acetylhexosaminidase</fullName>
    </submittedName>
</protein>
<evidence type="ECO:0000259" key="3">
    <source>
        <dbReference type="Pfam" id="PF00728"/>
    </source>
</evidence>
<keyword evidence="6" id="KW-1185">Reference proteome</keyword>
<dbReference type="InterPro" id="IPR041063">
    <property type="entry name" value="Glyco_H_20C_C"/>
</dbReference>
<dbReference type="Pfam" id="PF00728">
    <property type="entry name" value="Glyco_hydro_20"/>
    <property type="match status" value="1"/>
</dbReference>
<evidence type="ECO:0000256" key="2">
    <source>
        <dbReference type="ARBA" id="ARBA00022801"/>
    </source>
</evidence>
<dbReference type="InterPro" id="IPR017853">
    <property type="entry name" value="GH"/>
</dbReference>
<feature type="domain" description="Glycoside Hydrolase 20C C-terminal" evidence="4">
    <location>
        <begin position="419"/>
        <end position="602"/>
    </location>
</feature>
<dbReference type="PANTHER" id="PTHR21040:SF8">
    <property type="entry name" value="BCDNA.GH04120"/>
    <property type="match status" value="1"/>
</dbReference>
<comment type="similarity">
    <text evidence="1">Belongs to the glycosyl hydrolase 20 family.</text>
</comment>
<accession>A0AA42DNJ0</accession>
<dbReference type="GO" id="GO:0004563">
    <property type="term" value="F:beta-N-acetylhexosaminidase activity"/>
    <property type="evidence" value="ECO:0007669"/>
    <property type="project" value="UniProtKB-ARBA"/>
</dbReference>
<name>A0AA42DNJ0_9FIRM</name>
<dbReference type="EMBL" id="JAQIFT010000043">
    <property type="protein sequence ID" value="MDA3731921.1"/>
    <property type="molecule type" value="Genomic_DNA"/>
</dbReference>
<organism evidence="5 6">
    <name type="scientific">Holtiella tumoricola</name>
    <dbReference type="NCBI Taxonomy" id="3018743"/>
    <lineage>
        <taxon>Bacteria</taxon>
        <taxon>Bacillati</taxon>
        <taxon>Bacillota</taxon>
        <taxon>Clostridia</taxon>
        <taxon>Lachnospirales</taxon>
        <taxon>Cellulosilyticaceae</taxon>
        <taxon>Holtiella</taxon>
    </lineage>
</organism>
<keyword evidence="2" id="KW-0378">Hydrolase</keyword>
<feature type="domain" description="Glycoside hydrolase family 20 catalytic" evidence="3">
    <location>
        <begin position="90"/>
        <end position="272"/>
    </location>
</feature>
<dbReference type="PANTHER" id="PTHR21040">
    <property type="entry name" value="BCDNA.GH04120"/>
    <property type="match status" value="1"/>
</dbReference>
<dbReference type="Gene3D" id="1.20.120.670">
    <property type="entry name" value="N-acetyl-b-d-glucoasminidase"/>
    <property type="match status" value="1"/>
</dbReference>
<dbReference type="Pfam" id="PF18088">
    <property type="entry name" value="Glyco_H_20C_C"/>
    <property type="match status" value="1"/>
</dbReference>
<dbReference type="Gene3D" id="3.20.20.80">
    <property type="entry name" value="Glycosidases"/>
    <property type="match status" value="1"/>
</dbReference>
<evidence type="ECO:0000313" key="5">
    <source>
        <dbReference type="EMBL" id="MDA3731921.1"/>
    </source>
</evidence>
<dbReference type="InterPro" id="IPR015883">
    <property type="entry name" value="Glyco_hydro_20_cat"/>
</dbReference>